<dbReference type="Proteomes" id="UP001515780">
    <property type="component" value="Unassembled WGS sequence"/>
</dbReference>
<name>A0ABX0RWV6_9GAMM</name>
<accession>A0ABX0RWV6</accession>
<proteinExistence type="predicted"/>
<dbReference type="EMBL" id="VWXC01000017">
    <property type="protein sequence ID" value="NIG21011.1"/>
    <property type="molecule type" value="Genomic_DNA"/>
</dbReference>
<organism evidence="2 3">
    <name type="scientific">Candidatus Pantoea communis</name>
    <dbReference type="NCBI Taxonomy" id="2608354"/>
    <lineage>
        <taxon>Bacteria</taxon>
        <taxon>Pseudomonadati</taxon>
        <taxon>Pseudomonadota</taxon>
        <taxon>Gammaproteobacteria</taxon>
        <taxon>Enterobacterales</taxon>
        <taxon>Erwiniaceae</taxon>
        <taxon>Pantoea</taxon>
    </lineage>
</organism>
<dbReference type="InterPro" id="IPR009468">
    <property type="entry name" value="DUF1090"/>
</dbReference>
<feature type="coiled-coil region" evidence="1">
    <location>
        <begin position="90"/>
        <end position="150"/>
    </location>
</feature>
<gene>
    <name evidence="2" type="ORF">F3J37_20245</name>
</gene>
<evidence type="ECO:0000313" key="3">
    <source>
        <dbReference type="Proteomes" id="UP001515780"/>
    </source>
</evidence>
<evidence type="ECO:0000256" key="1">
    <source>
        <dbReference type="SAM" id="Coils"/>
    </source>
</evidence>
<keyword evidence="1" id="KW-0175">Coiled coil</keyword>
<comment type="caution">
    <text evidence="2">The sequence shown here is derived from an EMBL/GenBank/DDBJ whole genome shotgun (WGS) entry which is preliminary data.</text>
</comment>
<dbReference type="Pfam" id="PF06476">
    <property type="entry name" value="DUF1090"/>
    <property type="match status" value="1"/>
</dbReference>
<reference evidence="2 3" key="1">
    <citation type="journal article" date="2019" name="bioRxiv">
        <title>Bacteria contribute to plant secondary compound degradation in a generalist herbivore system.</title>
        <authorList>
            <person name="Francoeur C.B."/>
            <person name="Khadempour L."/>
            <person name="Moreira-Soto R.D."/>
            <person name="Gotting K."/>
            <person name="Book A.J."/>
            <person name="Pinto-Tomas A.A."/>
            <person name="Keefover-Ring K."/>
            <person name="Currie C.R."/>
        </authorList>
    </citation>
    <scope>NUCLEOTIDE SEQUENCE [LARGE SCALE GENOMIC DNA]</scope>
    <source>
        <strain evidence="2">Al-1710</strain>
    </source>
</reference>
<sequence length="163" mass="18388">MVLCQSGRIHLMNTLPLSTRFNTQIRAASMITLVMMAAAPAYAEKSCEVRRAEMTQALQLAEQHQHVQKEAGLRKALDELNAHCTHAGTLANTRHELTQLDDKISEKQQSIKKIQQEIDLARAKDDAKKITKLQRKLSHKNDELLEAQQKRGEVNAELAALER</sequence>
<keyword evidence="3" id="KW-1185">Reference proteome</keyword>
<evidence type="ECO:0000313" key="2">
    <source>
        <dbReference type="EMBL" id="NIG21011.1"/>
    </source>
</evidence>
<protein>
    <submittedName>
        <fullName evidence="2">DUF1090 domain-containing protein</fullName>
    </submittedName>
</protein>